<keyword evidence="1" id="KW-0472">Membrane</keyword>
<feature type="transmembrane region" description="Helical" evidence="1">
    <location>
        <begin position="317"/>
        <end position="341"/>
    </location>
</feature>
<sequence>MSSRATGASWFQRFLLPGLAFKAVVIGGGYATGRELAEFFLAGGPWAGIVAMLLAMLVWSLVCAATFAFARATHAYDYRGFFTALLGRGWWMFELVYLLLLVLILAVMGAAAGELGRAVFGWPGLVGSVGFVILVAAVAATGNAGVERLFKWAAPLLYGTYLLFLLLSLSSFGDRIVARFSASPTTLGEVAAGLPGGLGYAGYNLVAAVVVLPMVRHLRGRRDALIAGAIAGPLAMLPALLFFICMVAWTPAVADAALPSDYLLQRLDRPLFRQLFQAMVFVALLETGVGVVHALNERMAASWRAHRGERFPIGVRMAVAAALLLASIFLAGRFGLVALIASGYRGLSWALLAVYVLPLLILGPWRLRRRRAGARATRYGA</sequence>
<evidence type="ECO:0000313" key="2">
    <source>
        <dbReference type="EMBL" id="AWV06091.1"/>
    </source>
</evidence>
<dbReference type="PANTHER" id="PTHR37814">
    <property type="entry name" value="CONSERVED MEMBRANE PROTEIN"/>
    <property type="match status" value="1"/>
</dbReference>
<reference evidence="2 3" key="1">
    <citation type="submission" date="2018-05" db="EMBL/GenBank/DDBJ databases">
        <title>The complete genome of Lysobacter maris HZ9B, a marine bacterium antagonistic against terrestrial plant pathogens.</title>
        <authorList>
            <person name="Zhang X.-Q."/>
        </authorList>
    </citation>
    <scope>NUCLEOTIDE SEQUENCE [LARGE SCALE GENOMIC DNA]</scope>
    <source>
        <strain evidence="2 3">HZ9B</strain>
    </source>
</reference>
<name>A0A2U9T156_9GAMM</name>
<accession>A0A2U9T156</accession>
<dbReference type="PANTHER" id="PTHR37814:SF1">
    <property type="entry name" value="MEMBRANE PROTEIN"/>
    <property type="match status" value="1"/>
</dbReference>
<proteinExistence type="predicted"/>
<dbReference type="OrthoDB" id="5444697at2"/>
<dbReference type="EMBL" id="CP029843">
    <property type="protein sequence ID" value="AWV06091.1"/>
    <property type="molecule type" value="Genomic_DNA"/>
</dbReference>
<protein>
    <submittedName>
        <fullName evidence="2">Membrane protein</fullName>
    </submittedName>
</protein>
<feature type="transmembrane region" description="Helical" evidence="1">
    <location>
        <begin position="119"/>
        <end position="140"/>
    </location>
</feature>
<keyword evidence="3" id="KW-1185">Reference proteome</keyword>
<dbReference type="InterPro" id="IPR038728">
    <property type="entry name" value="YkvI-like"/>
</dbReference>
<gene>
    <name evidence="2" type="ORF">C9I47_0366</name>
</gene>
<keyword evidence="1" id="KW-1133">Transmembrane helix</keyword>
<evidence type="ECO:0000256" key="1">
    <source>
        <dbReference type="SAM" id="Phobius"/>
    </source>
</evidence>
<dbReference type="RefSeq" id="WP_111265269.1">
    <property type="nucleotide sequence ID" value="NZ_CP029843.1"/>
</dbReference>
<feature type="transmembrane region" description="Helical" evidence="1">
    <location>
        <begin position="192"/>
        <end position="212"/>
    </location>
</feature>
<dbReference type="KEGG" id="lmb:C9I47_0366"/>
<dbReference type="AlphaFoldDB" id="A0A2U9T156"/>
<feature type="transmembrane region" description="Helical" evidence="1">
    <location>
        <begin position="274"/>
        <end position="296"/>
    </location>
</feature>
<feature type="transmembrane region" description="Helical" evidence="1">
    <location>
        <begin position="152"/>
        <end position="172"/>
    </location>
</feature>
<dbReference type="Proteomes" id="UP000249447">
    <property type="component" value="Chromosome"/>
</dbReference>
<feature type="transmembrane region" description="Helical" evidence="1">
    <location>
        <begin position="46"/>
        <end position="70"/>
    </location>
</feature>
<evidence type="ECO:0000313" key="3">
    <source>
        <dbReference type="Proteomes" id="UP000249447"/>
    </source>
</evidence>
<feature type="transmembrane region" description="Helical" evidence="1">
    <location>
        <begin position="224"/>
        <end position="254"/>
    </location>
</feature>
<feature type="transmembrane region" description="Helical" evidence="1">
    <location>
        <begin position="91"/>
        <end position="113"/>
    </location>
</feature>
<keyword evidence="1" id="KW-0812">Transmembrane</keyword>
<feature type="transmembrane region" description="Helical" evidence="1">
    <location>
        <begin position="347"/>
        <end position="365"/>
    </location>
</feature>
<organism evidence="2 3">
    <name type="scientific">Marilutibacter maris</name>
    <dbReference type="NCBI Taxonomy" id="1605891"/>
    <lineage>
        <taxon>Bacteria</taxon>
        <taxon>Pseudomonadati</taxon>
        <taxon>Pseudomonadota</taxon>
        <taxon>Gammaproteobacteria</taxon>
        <taxon>Lysobacterales</taxon>
        <taxon>Lysobacteraceae</taxon>
        <taxon>Marilutibacter</taxon>
    </lineage>
</organism>